<keyword evidence="2" id="KW-1185">Reference proteome</keyword>
<evidence type="ECO:0000313" key="2">
    <source>
        <dbReference type="Proteomes" id="UP001153332"/>
    </source>
</evidence>
<sequence length="99" mass="11068">MRTSTTAAHFNTQKPQENVCPIQLPEPAARHPPPHLHERIRPQPVPDDTRSQQARGDGNLLEGRTDRRAVESIYKSMLRVHGGTMSIAHPFCKGILTPD</sequence>
<accession>A0ACC2JU91</accession>
<name>A0ACC2JU91_9PEZI</name>
<protein>
    <submittedName>
        <fullName evidence="1">Uncharacterized protein</fullName>
    </submittedName>
</protein>
<proteinExistence type="predicted"/>
<reference evidence="1" key="1">
    <citation type="submission" date="2022-12" db="EMBL/GenBank/DDBJ databases">
        <title>Genome Sequence of Lasiodiplodia mahajangana.</title>
        <authorList>
            <person name="Buettner E."/>
        </authorList>
    </citation>
    <scope>NUCLEOTIDE SEQUENCE</scope>
    <source>
        <strain evidence="1">VT137</strain>
    </source>
</reference>
<evidence type="ECO:0000313" key="1">
    <source>
        <dbReference type="EMBL" id="KAJ8130827.1"/>
    </source>
</evidence>
<organism evidence="1 2">
    <name type="scientific">Lasiodiplodia mahajangana</name>
    <dbReference type="NCBI Taxonomy" id="1108764"/>
    <lineage>
        <taxon>Eukaryota</taxon>
        <taxon>Fungi</taxon>
        <taxon>Dikarya</taxon>
        <taxon>Ascomycota</taxon>
        <taxon>Pezizomycotina</taxon>
        <taxon>Dothideomycetes</taxon>
        <taxon>Dothideomycetes incertae sedis</taxon>
        <taxon>Botryosphaeriales</taxon>
        <taxon>Botryosphaeriaceae</taxon>
        <taxon>Lasiodiplodia</taxon>
    </lineage>
</organism>
<dbReference type="Proteomes" id="UP001153332">
    <property type="component" value="Unassembled WGS sequence"/>
</dbReference>
<gene>
    <name evidence="1" type="ORF">O1611_g2800</name>
</gene>
<dbReference type="EMBL" id="JAPUUL010000415">
    <property type="protein sequence ID" value="KAJ8130827.1"/>
    <property type="molecule type" value="Genomic_DNA"/>
</dbReference>
<comment type="caution">
    <text evidence="1">The sequence shown here is derived from an EMBL/GenBank/DDBJ whole genome shotgun (WGS) entry which is preliminary data.</text>
</comment>